<dbReference type="InterPro" id="IPR040226">
    <property type="entry name" value="THH1/TOM1/TOM3"/>
</dbReference>
<evidence type="ECO:0000256" key="4">
    <source>
        <dbReference type="ARBA" id="ARBA00022989"/>
    </source>
</evidence>
<evidence type="ECO:0000256" key="5">
    <source>
        <dbReference type="ARBA" id="ARBA00023136"/>
    </source>
</evidence>
<evidence type="ECO:0000259" key="7">
    <source>
        <dbReference type="Pfam" id="PF06454"/>
    </source>
</evidence>
<name>A0A804Q5W2_MAIZE</name>
<dbReference type="Pfam" id="PF06454">
    <property type="entry name" value="THH1_TOM1-3_dom"/>
    <property type="match status" value="1"/>
</dbReference>
<protein>
    <recommendedName>
        <fullName evidence="7">THH1/TOM1/TOM3 domain-containing protein</fullName>
    </recommendedName>
</protein>
<dbReference type="OrthoDB" id="19798at2759"/>
<dbReference type="EnsemblPlants" id="Zm00001eb298130_T003">
    <property type="protein sequence ID" value="Zm00001eb298130_P003"/>
    <property type="gene ID" value="Zm00001eb298130"/>
</dbReference>
<reference evidence="8" key="3">
    <citation type="submission" date="2021-05" db="UniProtKB">
        <authorList>
            <consortium name="EnsemblPlants"/>
        </authorList>
    </citation>
    <scope>IDENTIFICATION</scope>
    <source>
        <strain evidence="8">cv. B73</strain>
    </source>
</reference>
<organism evidence="8 9">
    <name type="scientific">Zea mays</name>
    <name type="common">Maize</name>
    <dbReference type="NCBI Taxonomy" id="4577"/>
    <lineage>
        <taxon>Eukaryota</taxon>
        <taxon>Viridiplantae</taxon>
        <taxon>Streptophyta</taxon>
        <taxon>Embryophyta</taxon>
        <taxon>Tracheophyta</taxon>
        <taxon>Spermatophyta</taxon>
        <taxon>Magnoliopsida</taxon>
        <taxon>Liliopsida</taxon>
        <taxon>Poales</taxon>
        <taxon>Poaceae</taxon>
        <taxon>PACMAD clade</taxon>
        <taxon>Panicoideae</taxon>
        <taxon>Andropogonodae</taxon>
        <taxon>Andropogoneae</taxon>
        <taxon>Tripsacinae</taxon>
        <taxon>Zea</taxon>
    </lineage>
</organism>
<feature type="domain" description="THH1/TOM1/TOM3" evidence="7">
    <location>
        <begin position="79"/>
        <end position="168"/>
    </location>
</feature>
<reference evidence="9" key="1">
    <citation type="submission" date="2015-12" db="EMBL/GenBank/DDBJ databases">
        <title>Update maize B73 reference genome by single molecule sequencing technologies.</title>
        <authorList>
            <consortium name="Maize Genome Sequencing Project"/>
            <person name="Ware D."/>
        </authorList>
    </citation>
    <scope>NUCLEOTIDE SEQUENCE [LARGE SCALE GENOMIC DNA]</scope>
    <source>
        <strain evidence="9">cv. B73</strain>
    </source>
</reference>
<dbReference type="GO" id="GO:0005774">
    <property type="term" value="C:vacuolar membrane"/>
    <property type="evidence" value="ECO:0007669"/>
    <property type="project" value="UniProtKB-SubCell"/>
</dbReference>
<feature type="transmembrane region" description="Helical" evidence="6">
    <location>
        <begin position="188"/>
        <end position="206"/>
    </location>
</feature>
<keyword evidence="3 6" id="KW-0812">Transmembrane</keyword>
<sequence length="222" mass="24819">MDHAESLPPHELPCQWGPCSGVRLPCPCLPPSHKSIQVGVARSPRLVVFLHLHLARALLGRNIPSEIANKMIQAQILVELQARSLPTDKLRPAYIAVNAIIYVVQLCIWIYLGINDNAAVELASKIFIVAVSFVALLGFSVYGGRLFVLLRRFPIESKGRQKKLYEVALSAFDADVSLEVLDHPVLDFFYYMFAEILPSALVLFVLRKLPPKRVSAQYHPIN</sequence>
<reference evidence="8" key="2">
    <citation type="submission" date="2019-07" db="EMBL/GenBank/DDBJ databases">
        <authorList>
            <person name="Seetharam A."/>
            <person name="Woodhouse M."/>
            <person name="Cannon E."/>
        </authorList>
    </citation>
    <scope>NUCLEOTIDE SEQUENCE [LARGE SCALE GENOMIC DNA]</scope>
    <source>
        <strain evidence="8">cv. B73</strain>
    </source>
</reference>
<feature type="transmembrane region" description="Helical" evidence="6">
    <location>
        <begin position="93"/>
        <end position="114"/>
    </location>
</feature>
<feature type="transmembrane region" description="Helical" evidence="6">
    <location>
        <begin position="126"/>
        <end position="148"/>
    </location>
</feature>
<evidence type="ECO:0000313" key="8">
    <source>
        <dbReference type="EnsemblPlants" id="Zm00001eb298130_P003"/>
    </source>
</evidence>
<evidence type="ECO:0000256" key="3">
    <source>
        <dbReference type="ARBA" id="ARBA00022692"/>
    </source>
</evidence>
<dbReference type="AlphaFoldDB" id="A0A804Q5W2"/>
<gene>
    <name evidence="8" type="primary">LOC100283022</name>
</gene>
<evidence type="ECO:0000256" key="2">
    <source>
        <dbReference type="ARBA" id="ARBA00006779"/>
    </source>
</evidence>
<comment type="subcellular location">
    <subcellularLocation>
        <location evidence="1">Vacuole membrane</location>
        <topology evidence="1">Multi-pass membrane protein</topology>
    </subcellularLocation>
</comment>
<keyword evidence="4 6" id="KW-1133">Transmembrane helix</keyword>
<proteinExistence type="inferred from homology"/>
<comment type="similarity">
    <text evidence="2">Belongs to the plant tobamovirus multiplication TOM1 protein family.</text>
</comment>
<evidence type="ECO:0000256" key="6">
    <source>
        <dbReference type="SAM" id="Phobius"/>
    </source>
</evidence>
<keyword evidence="9" id="KW-1185">Reference proteome</keyword>
<dbReference type="PANTHER" id="PTHR31142:SF1">
    <property type="entry name" value="TOBAMOVIRUS MULTIPLICATION PROTEIN 1"/>
    <property type="match status" value="1"/>
</dbReference>
<keyword evidence="5 6" id="KW-0472">Membrane</keyword>
<evidence type="ECO:0000256" key="1">
    <source>
        <dbReference type="ARBA" id="ARBA00004128"/>
    </source>
</evidence>
<dbReference type="InterPro" id="IPR009457">
    <property type="entry name" value="THH1/TOM1/TOM3_dom"/>
</dbReference>
<dbReference type="Proteomes" id="UP000007305">
    <property type="component" value="Chromosome 7"/>
</dbReference>
<accession>A0A804Q5W2</accession>
<evidence type="ECO:0000313" key="9">
    <source>
        <dbReference type="Proteomes" id="UP000007305"/>
    </source>
</evidence>
<dbReference type="PANTHER" id="PTHR31142">
    <property type="entry name" value="TOBAMOVIRUS MULTIPLICATION PROTEIN 1-LIKE ISOFORM X1"/>
    <property type="match status" value="1"/>
</dbReference>
<dbReference type="Gramene" id="Zm00001eb298130_T003">
    <property type="protein sequence ID" value="Zm00001eb298130_P003"/>
    <property type="gene ID" value="Zm00001eb298130"/>
</dbReference>